<organism evidence="2 3">
    <name type="scientific">Gimesia panareensis</name>
    <dbReference type="NCBI Taxonomy" id="2527978"/>
    <lineage>
        <taxon>Bacteria</taxon>
        <taxon>Pseudomonadati</taxon>
        <taxon>Planctomycetota</taxon>
        <taxon>Planctomycetia</taxon>
        <taxon>Planctomycetales</taxon>
        <taxon>Planctomycetaceae</taxon>
        <taxon>Gimesia</taxon>
    </lineage>
</organism>
<dbReference type="Proteomes" id="UP000315647">
    <property type="component" value="Chromosome"/>
</dbReference>
<feature type="domain" description="Glycosyltransferase 2-like" evidence="1">
    <location>
        <begin position="69"/>
        <end position="230"/>
    </location>
</feature>
<dbReference type="PANTHER" id="PTHR48090:SF7">
    <property type="entry name" value="RFBJ PROTEIN"/>
    <property type="match status" value="1"/>
</dbReference>
<dbReference type="AlphaFoldDB" id="A0A517Q5G4"/>
<dbReference type="GO" id="GO:0047267">
    <property type="term" value="F:undecaprenyl-phosphate mannosyltransferase activity"/>
    <property type="evidence" value="ECO:0007669"/>
    <property type="project" value="UniProtKB-EC"/>
</dbReference>
<gene>
    <name evidence="2" type="ORF">Enr10x_21760</name>
</gene>
<dbReference type="InterPro" id="IPR050256">
    <property type="entry name" value="Glycosyltransferase_2"/>
</dbReference>
<dbReference type="InterPro" id="IPR001173">
    <property type="entry name" value="Glyco_trans_2-like"/>
</dbReference>
<name>A0A517Q5G4_9PLAN</name>
<accession>A0A517Q5G4</accession>
<dbReference type="SUPFAM" id="SSF53448">
    <property type="entry name" value="Nucleotide-diphospho-sugar transferases"/>
    <property type="match status" value="1"/>
</dbReference>
<keyword evidence="3" id="KW-1185">Reference proteome</keyword>
<evidence type="ECO:0000313" key="2">
    <source>
        <dbReference type="EMBL" id="QDT26865.1"/>
    </source>
</evidence>
<dbReference type="InterPro" id="IPR029044">
    <property type="entry name" value="Nucleotide-diphossugar_trans"/>
</dbReference>
<evidence type="ECO:0000313" key="3">
    <source>
        <dbReference type="Proteomes" id="UP000315647"/>
    </source>
</evidence>
<reference evidence="2 3" key="1">
    <citation type="submission" date="2019-03" db="EMBL/GenBank/DDBJ databases">
        <title>Deep-cultivation of Planctomycetes and their phenomic and genomic characterization uncovers novel biology.</title>
        <authorList>
            <person name="Wiegand S."/>
            <person name="Jogler M."/>
            <person name="Boedeker C."/>
            <person name="Pinto D."/>
            <person name="Vollmers J."/>
            <person name="Rivas-Marin E."/>
            <person name="Kohn T."/>
            <person name="Peeters S.H."/>
            <person name="Heuer A."/>
            <person name="Rast P."/>
            <person name="Oberbeckmann S."/>
            <person name="Bunk B."/>
            <person name="Jeske O."/>
            <person name="Meyerdierks A."/>
            <person name="Storesund J.E."/>
            <person name="Kallscheuer N."/>
            <person name="Luecker S."/>
            <person name="Lage O.M."/>
            <person name="Pohl T."/>
            <person name="Merkel B.J."/>
            <person name="Hornburger P."/>
            <person name="Mueller R.-W."/>
            <person name="Bruemmer F."/>
            <person name="Labrenz M."/>
            <person name="Spormann A.M."/>
            <person name="Op den Camp H."/>
            <person name="Overmann J."/>
            <person name="Amann R."/>
            <person name="Jetten M.S.M."/>
            <person name="Mascher T."/>
            <person name="Medema M.H."/>
            <person name="Devos D.P."/>
            <person name="Kaster A.-K."/>
            <person name="Ovreas L."/>
            <person name="Rohde M."/>
            <person name="Galperin M.Y."/>
            <person name="Jogler C."/>
        </authorList>
    </citation>
    <scope>NUCLEOTIDE SEQUENCE [LARGE SCALE GENOMIC DNA]</scope>
    <source>
        <strain evidence="2 3">Enr10</strain>
    </source>
</reference>
<dbReference type="Pfam" id="PF00535">
    <property type="entry name" value="Glycos_transf_2"/>
    <property type="match status" value="1"/>
</dbReference>
<evidence type="ECO:0000259" key="1">
    <source>
        <dbReference type="Pfam" id="PF00535"/>
    </source>
</evidence>
<protein>
    <submittedName>
        <fullName evidence="2">Undecaprenyl-phosphate mannosyltransferase</fullName>
        <ecNumber evidence="2">2.4.1.54</ecNumber>
    </submittedName>
</protein>
<dbReference type="PANTHER" id="PTHR48090">
    <property type="entry name" value="UNDECAPRENYL-PHOSPHATE 4-DEOXY-4-FORMAMIDO-L-ARABINOSE TRANSFERASE-RELATED"/>
    <property type="match status" value="1"/>
</dbReference>
<dbReference type="EC" id="2.4.1.54" evidence="2"/>
<dbReference type="Gene3D" id="3.90.550.10">
    <property type="entry name" value="Spore Coat Polysaccharide Biosynthesis Protein SpsA, Chain A"/>
    <property type="match status" value="1"/>
</dbReference>
<dbReference type="CDD" id="cd04179">
    <property type="entry name" value="DPM_DPG-synthase_like"/>
    <property type="match status" value="1"/>
</dbReference>
<keyword evidence="2" id="KW-0808">Transferase</keyword>
<dbReference type="EMBL" id="CP037421">
    <property type="protein sequence ID" value="QDT26865.1"/>
    <property type="molecule type" value="Genomic_DNA"/>
</dbReference>
<proteinExistence type="predicted"/>
<sequence length="326" mass="36798">MLKSQTSSDTSLEITEPVLAPDCAEMMSQFQNLEPLLEEIEQAYAPQPETLREPQQAQENQITSGKTVVIMPAFNAAPTLLKTLADLPQDVVDEIILVDDGSTDATIDIALREGLTVIKHKENRGYGGNQKTCYQYALDHGAEYVVMLHPDYQYDSRVVGIAVELLKLGICDVVLGSRIRTRQEALAGGMPAWKYIANRLLTITENIALGQNLGDFHSGFRAYRREVLETIPFERNSDDFVFDSQFLAQAVYFQFRMGDIPVPVRYFPEASSINFRRCVKYGLCTLSVLARFWAQRLRIRPSKIFFSKQTDSDADNRVQLQQASQK</sequence>
<keyword evidence="2" id="KW-0328">Glycosyltransferase</keyword>